<dbReference type="EMBL" id="CP025615">
    <property type="protein sequence ID" value="AUN33918.1"/>
    <property type="molecule type" value="Genomic_DNA"/>
</dbReference>
<proteinExistence type="predicted"/>
<geneLocation type="plasmid" evidence="1 2">
    <name>unnamed3</name>
</geneLocation>
<name>A0A2K9NLG3_9PROT</name>
<dbReference type="PANTHER" id="PTHR43861">
    <property type="entry name" value="TRANS-ACONITATE 2-METHYLTRANSFERASE-RELATED"/>
    <property type="match status" value="1"/>
</dbReference>
<dbReference type="AlphaFoldDB" id="A0A2K9NLG3"/>
<reference evidence="1 2" key="1">
    <citation type="submission" date="2017-12" db="EMBL/GenBank/DDBJ databases">
        <title>Genomes of bacteria within cyanobacterial aggregates.</title>
        <authorList>
            <person name="Cai H."/>
        </authorList>
    </citation>
    <scope>NUCLEOTIDE SEQUENCE [LARGE SCALE GENOMIC DNA]</scope>
    <source>
        <strain evidence="1 2">TH16</strain>
        <plasmid evidence="1 2">unnamed3</plasmid>
    </source>
</reference>
<dbReference type="Gene3D" id="3.40.50.150">
    <property type="entry name" value="Vaccinia Virus protein VP39"/>
    <property type="match status" value="1"/>
</dbReference>
<sequence length="316" mass="35283">MSHCPLSGDSDLETIMTVRTSEVAAVYQAHFGTEVGPLFQGIETLTLRRSRVSDLMFFDPPVTGDTRFYEQLARIDWYYSADKHEFAYSRQRIPAGARVLEVGCGPGFFGASLKNHVYLGLEFNPTARAQAQARGLHVEATDVADVARREPGSFDAVVSFQVLEHVDDPGVFLESCAALVRPGGRLIVSVPSADSFMRFNLNDVLNMPPHHVTWWSDRCLAWCAERYGLRLTELHHQSLSDGGHRQWFLQQFSERALLKYLGIAPTGPMLDMGLQGRLRTLTGALAQILEFGFEDPMMEPRGHTVVAIMDKPETEP</sequence>
<dbReference type="Pfam" id="PF13489">
    <property type="entry name" value="Methyltransf_23"/>
    <property type="match status" value="1"/>
</dbReference>
<organism evidence="1 2">
    <name type="scientific">Niveispirillum cyanobacteriorum</name>
    <dbReference type="NCBI Taxonomy" id="1612173"/>
    <lineage>
        <taxon>Bacteria</taxon>
        <taxon>Pseudomonadati</taxon>
        <taxon>Pseudomonadota</taxon>
        <taxon>Alphaproteobacteria</taxon>
        <taxon>Rhodospirillales</taxon>
        <taxon>Azospirillaceae</taxon>
        <taxon>Niveispirillum</taxon>
    </lineage>
</organism>
<dbReference type="KEGG" id="ncb:C0V82_26270"/>
<dbReference type="InterPro" id="IPR029063">
    <property type="entry name" value="SAM-dependent_MTases_sf"/>
</dbReference>
<evidence type="ECO:0000313" key="2">
    <source>
        <dbReference type="Proteomes" id="UP000234752"/>
    </source>
</evidence>
<keyword evidence="1" id="KW-0614">Plasmid</keyword>
<gene>
    <name evidence="1" type="ORF">C0V82_26270</name>
</gene>
<protein>
    <submittedName>
        <fullName evidence="1">Uncharacterized protein</fullName>
    </submittedName>
</protein>
<accession>A0A2K9NLG3</accession>
<keyword evidence="2" id="KW-1185">Reference proteome</keyword>
<dbReference type="Proteomes" id="UP000234752">
    <property type="component" value="Plasmid unnamed3"/>
</dbReference>
<evidence type="ECO:0000313" key="1">
    <source>
        <dbReference type="EMBL" id="AUN33918.1"/>
    </source>
</evidence>
<dbReference type="SUPFAM" id="SSF53335">
    <property type="entry name" value="S-adenosyl-L-methionine-dependent methyltransferases"/>
    <property type="match status" value="1"/>
</dbReference>
<dbReference type="PANTHER" id="PTHR43861:SF6">
    <property type="entry name" value="METHYLTRANSFERASE TYPE 11"/>
    <property type="match status" value="1"/>
</dbReference>
<dbReference type="CDD" id="cd02440">
    <property type="entry name" value="AdoMet_MTases"/>
    <property type="match status" value="1"/>
</dbReference>